<dbReference type="EMBL" id="FN595507">
    <property type="protein sequence ID" value="CCB49385.1"/>
    <property type="molecule type" value="Genomic_DNA"/>
</dbReference>
<protein>
    <submittedName>
        <fullName evidence="1">Uncharacterized protein</fullName>
    </submittedName>
</protein>
<evidence type="ECO:0000313" key="1">
    <source>
        <dbReference type="EMBL" id="CCB49385.1"/>
    </source>
</evidence>
<accession>F6HB15</accession>
<gene>
    <name evidence="1" type="ordered locus">VIT_05s0094g00600</name>
</gene>
<dbReference type="AlphaFoldDB" id="F6HB15"/>
<evidence type="ECO:0000313" key="2">
    <source>
        <dbReference type="Proteomes" id="UP000009183"/>
    </source>
</evidence>
<keyword evidence="2" id="KW-1185">Reference proteome</keyword>
<proteinExistence type="predicted"/>
<sequence>MEIALEWKRKKPHDWQDFVGIITLLFKNSTGSFIKENNVGEGCWVLMALSANECFEFPPDVVKLISGIMMFPLSLRHANNYAATHGRMKPPSKH</sequence>
<reference evidence="2" key="1">
    <citation type="journal article" date="2007" name="Nature">
        <title>The grapevine genome sequence suggests ancestral hexaploidization in major angiosperm phyla.</title>
        <authorList>
            <consortium name="The French-Italian Public Consortium for Grapevine Genome Characterization."/>
            <person name="Jaillon O."/>
            <person name="Aury J.-M."/>
            <person name="Noel B."/>
            <person name="Policriti A."/>
            <person name="Clepet C."/>
            <person name="Casagrande A."/>
            <person name="Choisne N."/>
            <person name="Aubourg S."/>
            <person name="Vitulo N."/>
            <person name="Jubin C."/>
            <person name="Vezzi A."/>
            <person name="Legeai F."/>
            <person name="Hugueney P."/>
            <person name="Dasilva C."/>
            <person name="Horner D."/>
            <person name="Mica E."/>
            <person name="Jublot D."/>
            <person name="Poulain J."/>
            <person name="Bruyere C."/>
            <person name="Billault A."/>
            <person name="Segurens B."/>
            <person name="Gouyvenoux M."/>
            <person name="Ugarte E."/>
            <person name="Cattonaro F."/>
            <person name="Anthouard V."/>
            <person name="Vico V."/>
            <person name="Del Fabbro C."/>
            <person name="Alaux M."/>
            <person name="Di Gaspero G."/>
            <person name="Dumas V."/>
            <person name="Felice N."/>
            <person name="Paillard S."/>
            <person name="Juman I."/>
            <person name="Moroldo M."/>
            <person name="Scalabrin S."/>
            <person name="Canaguier A."/>
            <person name="Le Clainche I."/>
            <person name="Malacrida G."/>
            <person name="Durand E."/>
            <person name="Pesole G."/>
            <person name="Laucou V."/>
            <person name="Chatelet P."/>
            <person name="Merdinoglu D."/>
            <person name="Delledonne M."/>
            <person name="Pezzotti M."/>
            <person name="Lecharny A."/>
            <person name="Scarpelli C."/>
            <person name="Artiguenave F."/>
            <person name="Pe M.E."/>
            <person name="Valle G."/>
            <person name="Morgante M."/>
            <person name="Caboche M."/>
            <person name="Adam-Blondon A.-F."/>
            <person name="Weissenbach J."/>
            <person name="Quetier F."/>
            <person name="Wincker P."/>
        </authorList>
    </citation>
    <scope>NUCLEOTIDE SEQUENCE [LARGE SCALE GENOMIC DNA]</scope>
    <source>
        <strain evidence="2">cv. Pinot noir / PN40024</strain>
    </source>
</reference>
<dbReference type="Gene3D" id="1.20.1110.10">
    <property type="entry name" value="Calcium-transporting ATPase, transmembrane domain"/>
    <property type="match status" value="1"/>
</dbReference>
<dbReference type="InParanoid" id="F6HB15"/>
<name>F6HB15_VITVI</name>
<organism evidence="1 2">
    <name type="scientific">Vitis vinifera</name>
    <name type="common">Grape</name>
    <dbReference type="NCBI Taxonomy" id="29760"/>
    <lineage>
        <taxon>Eukaryota</taxon>
        <taxon>Viridiplantae</taxon>
        <taxon>Streptophyta</taxon>
        <taxon>Embryophyta</taxon>
        <taxon>Tracheophyta</taxon>
        <taxon>Spermatophyta</taxon>
        <taxon>Magnoliopsida</taxon>
        <taxon>eudicotyledons</taxon>
        <taxon>Gunneridae</taxon>
        <taxon>Pentapetalae</taxon>
        <taxon>rosids</taxon>
        <taxon>Vitales</taxon>
        <taxon>Vitaceae</taxon>
        <taxon>Viteae</taxon>
        <taxon>Vitis</taxon>
    </lineage>
</organism>
<dbReference type="Proteomes" id="UP000009183">
    <property type="component" value="Chromosome 5"/>
</dbReference>
<dbReference type="HOGENOM" id="CLU_2390481_0_0_1"/>
<dbReference type="PaxDb" id="29760-VIT_05s0094g00600.t01"/>